<dbReference type="Proteomes" id="UP000193719">
    <property type="component" value="Unassembled WGS sequence"/>
</dbReference>
<feature type="region of interest" description="Disordered" evidence="1">
    <location>
        <begin position="120"/>
        <end position="152"/>
    </location>
</feature>
<feature type="compositionally biased region" description="Polar residues" evidence="1">
    <location>
        <begin position="121"/>
        <end position="134"/>
    </location>
</feature>
<name>A0A1Y1UX16_9FUNG</name>
<gene>
    <name evidence="2" type="ORF">BCR36DRAFT_416057</name>
</gene>
<proteinExistence type="predicted"/>
<protein>
    <submittedName>
        <fullName evidence="2">Uncharacterized protein</fullName>
    </submittedName>
</protein>
<reference evidence="2 3" key="2">
    <citation type="submission" date="2016-08" db="EMBL/GenBank/DDBJ databases">
        <title>Pervasive Adenine N6-methylation of Active Genes in Fungi.</title>
        <authorList>
            <consortium name="DOE Joint Genome Institute"/>
            <person name="Mondo S.J."/>
            <person name="Dannebaum R.O."/>
            <person name="Kuo R.C."/>
            <person name="Labutti K."/>
            <person name="Haridas S."/>
            <person name="Kuo A."/>
            <person name="Salamov A."/>
            <person name="Ahrendt S.R."/>
            <person name="Lipzen A."/>
            <person name="Sullivan W."/>
            <person name="Andreopoulos W.B."/>
            <person name="Clum A."/>
            <person name="Lindquist E."/>
            <person name="Daum C."/>
            <person name="Ramamoorthy G.K."/>
            <person name="Gryganskyi A."/>
            <person name="Culley D."/>
            <person name="Magnuson J.K."/>
            <person name="James T.Y."/>
            <person name="O'Malley M.A."/>
            <person name="Stajich J.E."/>
            <person name="Spatafora J.W."/>
            <person name="Visel A."/>
            <person name="Grigoriev I.V."/>
        </authorList>
    </citation>
    <scope>NUCLEOTIDE SEQUENCE [LARGE SCALE GENOMIC DNA]</scope>
    <source>
        <strain evidence="3">finn</strain>
    </source>
</reference>
<organism evidence="2 3">
    <name type="scientific">Piromyces finnis</name>
    <dbReference type="NCBI Taxonomy" id="1754191"/>
    <lineage>
        <taxon>Eukaryota</taxon>
        <taxon>Fungi</taxon>
        <taxon>Fungi incertae sedis</taxon>
        <taxon>Chytridiomycota</taxon>
        <taxon>Chytridiomycota incertae sedis</taxon>
        <taxon>Neocallimastigomycetes</taxon>
        <taxon>Neocallimastigales</taxon>
        <taxon>Neocallimastigaceae</taxon>
        <taxon>Piromyces</taxon>
    </lineage>
</organism>
<reference evidence="2 3" key="1">
    <citation type="submission" date="2016-08" db="EMBL/GenBank/DDBJ databases">
        <title>Genomes of anaerobic fungi encode conserved fungal cellulosomes for biomass hydrolysis.</title>
        <authorList>
            <consortium name="DOE Joint Genome Institute"/>
            <person name="Haitjema C.H."/>
            <person name="Gilmore S.P."/>
            <person name="Henske J.K."/>
            <person name="Solomon K.V."/>
            <person name="De Groot R."/>
            <person name="Kuo A."/>
            <person name="Mondo S.J."/>
            <person name="Salamov A.A."/>
            <person name="Labutti K."/>
            <person name="Zhao Z."/>
            <person name="Chiniquy J."/>
            <person name="Barry K."/>
            <person name="Brewer H.M."/>
            <person name="Purvine S.O."/>
            <person name="Wright A.T."/>
            <person name="Boxma B."/>
            <person name="Van Alen T."/>
            <person name="Hackstein J.H."/>
            <person name="Baker S.E."/>
            <person name="Grigoriev I.V."/>
            <person name="O'Malley M.A."/>
        </authorList>
    </citation>
    <scope>NUCLEOTIDE SEQUENCE [LARGE SCALE GENOMIC DNA]</scope>
    <source>
        <strain evidence="3">finn</strain>
    </source>
</reference>
<comment type="caution">
    <text evidence="2">The sequence shown here is derived from an EMBL/GenBank/DDBJ whole genome shotgun (WGS) entry which is preliminary data.</text>
</comment>
<keyword evidence="3" id="KW-1185">Reference proteome</keyword>
<evidence type="ECO:0000313" key="2">
    <source>
        <dbReference type="EMBL" id="ORX42571.1"/>
    </source>
</evidence>
<accession>A0A1Y1UX16</accession>
<dbReference type="EMBL" id="MCFH01000063">
    <property type="protein sequence ID" value="ORX42571.1"/>
    <property type="molecule type" value="Genomic_DNA"/>
</dbReference>
<evidence type="ECO:0000313" key="3">
    <source>
        <dbReference type="Proteomes" id="UP000193719"/>
    </source>
</evidence>
<feature type="compositionally biased region" description="Basic and acidic residues" evidence="1">
    <location>
        <begin position="139"/>
        <end position="152"/>
    </location>
</feature>
<evidence type="ECO:0000256" key="1">
    <source>
        <dbReference type="SAM" id="MobiDB-lite"/>
    </source>
</evidence>
<sequence>MYRKFVKGIFGSNGLNNIHNLNNINTYFLLGSNNGQNTNNFLEFQIHNGLGNSQSILNLTNNYYCNYCNQSLINSSPVTSFNSSINLGTSLPITNNNGSTDLESLSQILSSILSDCEDQSKGNTLPDKSTNSCHGNRKRPLEGNYKHNQKESKKIKNDCSSSVTIHIKNCDKNEIEYFDNKTVEHTIYYKENSVKNNLITLRICLEDRNNKLKTITYIKVETFNKDNQQINNSTTYKEENGEYQIKLLTNSGGKKYHNLKFYNENKEQFELKFILRTTKEVGRNIKNNNYEKIIEQLQLREIFKDNDKGIVQYITTYVKGGKNFLEFLKH</sequence>
<dbReference type="AlphaFoldDB" id="A0A1Y1UX16"/>